<dbReference type="InterPro" id="IPR004993">
    <property type="entry name" value="GH3"/>
</dbReference>
<gene>
    <name evidence="5" type="primary">ghdc</name>
</gene>
<name>A0A6J2RRD8_COTGO</name>
<evidence type="ECO:0000259" key="2">
    <source>
        <dbReference type="Pfam" id="PF23571"/>
    </source>
</evidence>
<feature type="signal peptide" evidence="1">
    <location>
        <begin position="1"/>
        <end position="23"/>
    </location>
</feature>
<organism evidence="4 5">
    <name type="scientific">Cottoperca gobio</name>
    <name type="common">Frogmouth</name>
    <name type="synonym">Aphritis gobio</name>
    <dbReference type="NCBI Taxonomy" id="56716"/>
    <lineage>
        <taxon>Eukaryota</taxon>
        <taxon>Metazoa</taxon>
        <taxon>Chordata</taxon>
        <taxon>Craniata</taxon>
        <taxon>Vertebrata</taxon>
        <taxon>Euteleostomi</taxon>
        <taxon>Actinopterygii</taxon>
        <taxon>Neopterygii</taxon>
        <taxon>Teleostei</taxon>
        <taxon>Neoteleostei</taxon>
        <taxon>Acanthomorphata</taxon>
        <taxon>Eupercaria</taxon>
        <taxon>Perciformes</taxon>
        <taxon>Notothenioidei</taxon>
        <taxon>Bovichtidae</taxon>
        <taxon>Cottoperca</taxon>
    </lineage>
</organism>
<dbReference type="AlphaFoldDB" id="A0A6J2RRD8"/>
<dbReference type="GO" id="GO:0016881">
    <property type="term" value="F:acid-amino acid ligase activity"/>
    <property type="evidence" value="ECO:0007669"/>
    <property type="project" value="TreeGrafter"/>
</dbReference>
<evidence type="ECO:0000256" key="1">
    <source>
        <dbReference type="SAM" id="SignalP"/>
    </source>
</evidence>
<feature type="chain" id="PRO_5027114996" evidence="1">
    <location>
        <begin position="24"/>
        <end position="645"/>
    </location>
</feature>
<dbReference type="RefSeq" id="XP_029312836.1">
    <property type="nucleotide sequence ID" value="XM_029456976.1"/>
</dbReference>
<evidence type="ECO:0000313" key="5">
    <source>
        <dbReference type="RefSeq" id="XP_029312836.1"/>
    </source>
</evidence>
<dbReference type="OrthoDB" id="10004661at2759"/>
<dbReference type="KEGG" id="cgob:115025016"/>
<dbReference type="Proteomes" id="UP000504630">
    <property type="component" value="Chromosome 19"/>
</dbReference>
<evidence type="ECO:0000313" key="4">
    <source>
        <dbReference type="Proteomes" id="UP000504630"/>
    </source>
</evidence>
<dbReference type="GO" id="GO:0005737">
    <property type="term" value="C:cytoplasm"/>
    <property type="evidence" value="ECO:0007669"/>
    <property type="project" value="TreeGrafter"/>
</dbReference>
<dbReference type="CTD" id="84514"/>
<dbReference type="FunCoup" id="A0A6J2RRD8">
    <property type="interactions" value="18"/>
</dbReference>
<accession>A0A6J2RRD8</accession>
<dbReference type="GeneID" id="115025016"/>
<sequence>MTFPWFRVAVVLFVVAIVVHNQAMPPFLPAAIGVCSLAGMAVIWRDISSKMKGGNRTLSSLLSQYLAVKGVGWLGRRQRKKLEADTLNVKQVQEETLLLRLRKNANTCYGRQFDFSSIKDSDGFRSRHPITTYNHYRELIRRIAAGEEKVIIAEKPLILAMTSGTSGASAMLLSTKDTNTEFFLQGVAVCLDAMGRAFPATDSLQRTTKFFYSPTFRQSEAGIPIGPNSSTPASSRHMLNLYTTPAPAFEVPSEKDTLYLHLLFALKDPSVGTLESNFASTVFYAFSTLQDRWQELVEDIERGEVSSALALEPKARSRLEALMKPDPQRAAQLRAHFQDGFRGIAKRLWPHLHLVLAVDSGSNQIYGEMLRENYCQGVPFYSPFYAATEGLIGVNLWPQEPNRGYMLCPRSMFCEFLPESSLEEETPHTLLMEEVEEGQNYELVITNASGLFRYRMGDIVKVVGFHNQCPIVEFLYRRGQMLSVRGEKVSEALFLDALKKAVAQWPGAQLVDYCCAESGIMGDSIGGSDPHYQVFIELKGVRRLTEEQRYKLDLCLQQDSAVYRSFRIKGSIGPMRVQLVADGAFKELRKHMMAFSNTSPNTFKMHRVLRRKEYWRLPLGKNSFLKPPVVVEDETKLVDSDRVER</sequence>
<dbReference type="Pfam" id="PF23571">
    <property type="entry name" value="GH3_M"/>
    <property type="match status" value="1"/>
</dbReference>
<dbReference type="InterPro" id="IPR055378">
    <property type="entry name" value="GH3_C"/>
</dbReference>
<dbReference type="PANTHER" id="PTHR31901">
    <property type="entry name" value="GH3 DOMAIN-CONTAINING PROTEIN"/>
    <property type="match status" value="1"/>
</dbReference>
<keyword evidence="4" id="KW-1185">Reference proteome</keyword>
<evidence type="ECO:0000259" key="3">
    <source>
        <dbReference type="Pfam" id="PF23572"/>
    </source>
</evidence>
<dbReference type="InterPro" id="IPR055377">
    <property type="entry name" value="GH3_M"/>
</dbReference>
<protein>
    <submittedName>
        <fullName evidence="5">GH3 domain-containing protein</fullName>
    </submittedName>
</protein>
<dbReference type="Pfam" id="PF23572">
    <property type="entry name" value="GH3_C"/>
    <property type="match status" value="1"/>
</dbReference>
<dbReference type="InParanoid" id="A0A6J2RRD8"/>
<reference evidence="5" key="1">
    <citation type="submission" date="2025-08" db="UniProtKB">
        <authorList>
            <consortium name="RefSeq"/>
        </authorList>
    </citation>
    <scope>IDENTIFICATION</scope>
</reference>
<dbReference type="Pfam" id="PF03321">
    <property type="entry name" value="GH3"/>
    <property type="match status" value="1"/>
</dbReference>
<dbReference type="PANTHER" id="PTHR31901:SF9">
    <property type="entry name" value="GH3 DOMAIN-CONTAINING PROTEIN"/>
    <property type="match status" value="1"/>
</dbReference>
<feature type="domain" description="GH3 middle" evidence="2">
    <location>
        <begin position="405"/>
        <end position="477"/>
    </location>
</feature>
<feature type="domain" description="GH3 C-terminal" evidence="3">
    <location>
        <begin position="496"/>
        <end position="612"/>
    </location>
</feature>
<keyword evidence="1" id="KW-0732">Signal</keyword>
<proteinExistence type="predicted"/>